<keyword evidence="1" id="KW-1133">Transmembrane helix</keyword>
<keyword evidence="1" id="KW-0472">Membrane</keyword>
<comment type="caution">
    <text evidence="2">The sequence shown here is derived from an EMBL/GenBank/DDBJ whole genome shotgun (WGS) entry which is preliminary data.</text>
</comment>
<accession>A0A543N7C3</accession>
<evidence type="ECO:0000313" key="2">
    <source>
        <dbReference type="EMBL" id="TQN27707.1"/>
    </source>
</evidence>
<gene>
    <name evidence="2" type="ORF">FHX37_4434</name>
</gene>
<dbReference type="EMBL" id="VFQC01000003">
    <property type="protein sequence ID" value="TQN27707.1"/>
    <property type="molecule type" value="Genomic_DNA"/>
</dbReference>
<sequence length="37" mass="4063">MENQNQKDVPNLQIFIIGISLFTVGLIGTLLAPLFFG</sequence>
<evidence type="ECO:0000313" key="3">
    <source>
        <dbReference type="Proteomes" id="UP000317422"/>
    </source>
</evidence>
<keyword evidence="3" id="KW-1185">Reference proteome</keyword>
<organism evidence="2 3">
    <name type="scientific">Haloactinospora alba</name>
    <dbReference type="NCBI Taxonomy" id="405555"/>
    <lineage>
        <taxon>Bacteria</taxon>
        <taxon>Bacillati</taxon>
        <taxon>Actinomycetota</taxon>
        <taxon>Actinomycetes</taxon>
        <taxon>Streptosporangiales</taxon>
        <taxon>Nocardiopsidaceae</taxon>
        <taxon>Haloactinospora</taxon>
    </lineage>
</organism>
<name>A0A543N7C3_9ACTN</name>
<keyword evidence="1" id="KW-0812">Transmembrane</keyword>
<evidence type="ECO:0000256" key="1">
    <source>
        <dbReference type="SAM" id="Phobius"/>
    </source>
</evidence>
<protein>
    <submittedName>
        <fullName evidence="2">Uncharacterized protein</fullName>
    </submittedName>
</protein>
<dbReference type="AlphaFoldDB" id="A0A543N7C3"/>
<feature type="transmembrane region" description="Helical" evidence="1">
    <location>
        <begin position="12"/>
        <end position="36"/>
    </location>
</feature>
<proteinExistence type="predicted"/>
<reference evidence="2 3" key="1">
    <citation type="submission" date="2019-06" db="EMBL/GenBank/DDBJ databases">
        <title>Sequencing the genomes of 1000 actinobacteria strains.</title>
        <authorList>
            <person name="Klenk H.-P."/>
        </authorList>
    </citation>
    <scope>NUCLEOTIDE SEQUENCE [LARGE SCALE GENOMIC DNA]</scope>
    <source>
        <strain evidence="2 3">DSM 45015</strain>
    </source>
</reference>
<dbReference type="Proteomes" id="UP000317422">
    <property type="component" value="Unassembled WGS sequence"/>
</dbReference>